<comment type="caution">
    <text evidence="3">The sequence shown here is derived from an EMBL/GenBank/DDBJ whole genome shotgun (WGS) entry which is preliminary data.</text>
</comment>
<evidence type="ECO:0000313" key="4">
    <source>
        <dbReference type="Proteomes" id="UP001244011"/>
    </source>
</evidence>
<dbReference type="InterPro" id="IPR019405">
    <property type="entry name" value="Lactonase_7-beta_prop"/>
</dbReference>
<dbReference type="AlphaFoldDB" id="A0AAJ0C945"/>
<keyword evidence="2" id="KW-0732">Signal</keyword>
<proteinExistence type="inferred from homology"/>
<dbReference type="EMBL" id="MU838997">
    <property type="protein sequence ID" value="KAK1772240.1"/>
    <property type="molecule type" value="Genomic_DNA"/>
</dbReference>
<feature type="signal peptide" evidence="2">
    <location>
        <begin position="1"/>
        <end position="18"/>
    </location>
</feature>
<dbReference type="InterPro" id="IPR015943">
    <property type="entry name" value="WD40/YVTN_repeat-like_dom_sf"/>
</dbReference>
<dbReference type="GO" id="GO:0017057">
    <property type="term" value="F:6-phosphogluconolactonase activity"/>
    <property type="evidence" value="ECO:0007669"/>
    <property type="project" value="TreeGrafter"/>
</dbReference>
<organism evidence="3 4">
    <name type="scientific">Phialemonium atrogriseum</name>
    <dbReference type="NCBI Taxonomy" id="1093897"/>
    <lineage>
        <taxon>Eukaryota</taxon>
        <taxon>Fungi</taxon>
        <taxon>Dikarya</taxon>
        <taxon>Ascomycota</taxon>
        <taxon>Pezizomycotina</taxon>
        <taxon>Sordariomycetes</taxon>
        <taxon>Sordariomycetidae</taxon>
        <taxon>Cephalothecales</taxon>
        <taxon>Cephalothecaceae</taxon>
        <taxon>Phialemonium</taxon>
    </lineage>
</organism>
<dbReference type="Proteomes" id="UP001244011">
    <property type="component" value="Unassembled WGS sequence"/>
</dbReference>
<dbReference type="RefSeq" id="XP_060288453.1">
    <property type="nucleotide sequence ID" value="XM_060430407.1"/>
</dbReference>
<dbReference type="Pfam" id="PF10282">
    <property type="entry name" value="Lactonase"/>
    <property type="match status" value="1"/>
</dbReference>
<evidence type="ECO:0000256" key="1">
    <source>
        <dbReference type="ARBA" id="ARBA00005564"/>
    </source>
</evidence>
<dbReference type="PANTHER" id="PTHR30344">
    <property type="entry name" value="6-PHOSPHOGLUCONOLACTONASE-RELATED"/>
    <property type="match status" value="1"/>
</dbReference>
<reference evidence="3" key="1">
    <citation type="submission" date="2023-06" db="EMBL/GenBank/DDBJ databases">
        <title>Genome-scale phylogeny and comparative genomics of the fungal order Sordariales.</title>
        <authorList>
            <consortium name="Lawrence Berkeley National Laboratory"/>
            <person name="Hensen N."/>
            <person name="Bonometti L."/>
            <person name="Westerberg I."/>
            <person name="Brannstrom I.O."/>
            <person name="Guillou S."/>
            <person name="Cros-Aarteil S."/>
            <person name="Calhoun S."/>
            <person name="Haridas S."/>
            <person name="Kuo A."/>
            <person name="Mondo S."/>
            <person name="Pangilinan J."/>
            <person name="Riley R."/>
            <person name="Labutti K."/>
            <person name="Andreopoulos B."/>
            <person name="Lipzen A."/>
            <person name="Chen C."/>
            <person name="Yanf M."/>
            <person name="Daum C."/>
            <person name="Ng V."/>
            <person name="Clum A."/>
            <person name="Steindorff A."/>
            <person name="Ohm R."/>
            <person name="Martin F."/>
            <person name="Silar P."/>
            <person name="Natvig D."/>
            <person name="Lalanne C."/>
            <person name="Gautier V."/>
            <person name="Ament-Velasquez S.L."/>
            <person name="Kruys A."/>
            <person name="Hutchinson M.I."/>
            <person name="Powell A.J."/>
            <person name="Barry K."/>
            <person name="Miller A.N."/>
            <person name="Grigoriev I.V."/>
            <person name="Debuchy R."/>
            <person name="Gladieux P."/>
            <person name="Thoren M.H."/>
            <person name="Johannesson H."/>
        </authorList>
    </citation>
    <scope>NUCLEOTIDE SEQUENCE</scope>
    <source>
        <strain evidence="3">8032-3</strain>
    </source>
</reference>
<keyword evidence="4" id="KW-1185">Reference proteome</keyword>
<dbReference type="SUPFAM" id="SSF51004">
    <property type="entry name" value="C-terminal (heme d1) domain of cytochrome cd1-nitrite reductase"/>
    <property type="match status" value="1"/>
</dbReference>
<evidence type="ECO:0000313" key="3">
    <source>
        <dbReference type="EMBL" id="KAK1772240.1"/>
    </source>
</evidence>
<dbReference type="InterPro" id="IPR050282">
    <property type="entry name" value="Cycloisomerase_2"/>
</dbReference>
<sequence length="414" mass="43200">MRFTTILAACAAATTAVAAPSMKRASKPDDKGNTKLLLGNTGHIYIADFKDDKFSISLNQSVTGDPAWMAFAEPNRVYAVDEFGATLRLFILDLDKNTLELKAEQTGSAGVVHLEFNRDKTRLVGAGYGAGKIDVWNIENSDLKLIKTIDSPGPLGPDKNRQATAHPHQAVLDPSGRFFAVNDLGTDTILLLDSKDDAFEVVNRVPVSPGGCGPRHGVFVPDEDDDQKTATHYVVVCEMASLAQVFSLDYATDNISFAHAQSVSTYGDTPPPSGQGAAAGEVAISPGADGAYVYVSNRMSGAATDSIARFRFVVDGGGGGGGSECEPPSSSSSSSPDLLLQYVDSSSTGGLSPRMFGLASTPGVEDTLFVGNVEGPVGLVALVMDRGGARGVGRVTSDLFDGPSSGPQFVMPIG</sequence>
<feature type="chain" id="PRO_5042567187" evidence="2">
    <location>
        <begin position="19"/>
        <end position="414"/>
    </location>
</feature>
<dbReference type="PANTHER" id="PTHR30344:SF1">
    <property type="entry name" value="6-PHOSPHOGLUCONOLACTONASE"/>
    <property type="match status" value="1"/>
</dbReference>
<protein>
    <submittedName>
        <fullName evidence="3">Lactonase, 7-bladed beta-propeller-domain-containing protein</fullName>
    </submittedName>
</protein>
<dbReference type="GeneID" id="85313594"/>
<dbReference type="Gene3D" id="2.130.10.10">
    <property type="entry name" value="YVTN repeat-like/Quinoprotein amine dehydrogenase"/>
    <property type="match status" value="1"/>
</dbReference>
<accession>A0AAJ0C945</accession>
<evidence type="ECO:0000256" key="2">
    <source>
        <dbReference type="SAM" id="SignalP"/>
    </source>
</evidence>
<dbReference type="InterPro" id="IPR011048">
    <property type="entry name" value="Haem_d1_sf"/>
</dbReference>
<gene>
    <name evidence="3" type="ORF">QBC33DRAFT_564720</name>
</gene>
<comment type="similarity">
    <text evidence="1">Belongs to the cycloisomerase 2 family.</text>
</comment>
<name>A0AAJ0C945_9PEZI</name>